<dbReference type="Proteomes" id="UP001445076">
    <property type="component" value="Unassembled WGS sequence"/>
</dbReference>
<organism evidence="2 3">
    <name type="scientific">Cherax quadricarinatus</name>
    <name type="common">Australian red claw crayfish</name>
    <dbReference type="NCBI Taxonomy" id="27406"/>
    <lineage>
        <taxon>Eukaryota</taxon>
        <taxon>Metazoa</taxon>
        <taxon>Ecdysozoa</taxon>
        <taxon>Arthropoda</taxon>
        <taxon>Crustacea</taxon>
        <taxon>Multicrustacea</taxon>
        <taxon>Malacostraca</taxon>
        <taxon>Eumalacostraca</taxon>
        <taxon>Eucarida</taxon>
        <taxon>Decapoda</taxon>
        <taxon>Pleocyemata</taxon>
        <taxon>Astacidea</taxon>
        <taxon>Parastacoidea</taxon>
        <taxon>Parastacidae</taxon>
        <taxon>Cherax</taxon>
    </lineage>
</organism>
<evidence type="ECO:0000313" key="3">
    <source>
        <dbReference type="Proteomes" id="UP001445076"/>
    </source>
</evidence>
<proteinExistence type="predicted"/>
<name>A0AAW0W9Q2_CHEQU</name>
<comment type="caution">
    <text evidence="2">The sequence shown here is derived from an EMBL/GenBank/DDBJ whole genome shotgun (WGS) entry which is preliminary data.</text>
</comment>
<evidence type="ECO:0000313" key="2">
    <source>
        <dbReference type="EMBL" id="KAK8726982.1"/>
    </source>
</evidence>
<gene>
    <name evidence="2" type="ORF">OTU49_009861</name>
</gene>
<dbReference type="AlphaFoldDB" id="A0AAW0W9Q2"/>
<sequence length="148" mass="16613">STSKMKFLLILLPFLALTWAQPPPEPECHCGGFVDVFEGELEVIPFPPEPVETCESGEEECAAFCEEEWNEITGNGDLDTEFEDGVTLGQHICQHLTSEGHENYGPGEVFLYYRLCEGPWQYDGVQTTTLLCCNLGDYVPCEEGIRRK</sequence>
<dbReference type="EMBL" id="JARKIK010000077">
    <property type="protein sequence ID" value="KAK8726982.1"/>
    <property type="molecule type" value="Genomic_DNA"/>
</dbReference>
<feature type="chain" id="PRO_5043732430" evidence="1">
    <location>
        <begin position="21"/>
        <end position="148"/>
    </location>
</feature>
<evidence type="ECO:0000256" key="1">
    <source>
        <dbReference type="SAM" id="SignalP"/>
    </source>
</evidence>
<accession>A0AAW0W9Q2</accession>
<keyword evidence="3" id="KW-1185">Reference proteome</keyword>
<reference evidence="2 3" key="1">
    <citation type="journal article" date="2024" name="BMC Genomics">
        <title>Genome assembly of redclaw crayfish (Cherax quadricarinatus) provides insights into its immune adaptation and hypoxia tolerance.</title>
        <authorList>
            <person name="Liu Z."/>
            <person name="Zheng J."/>
            <person name="Li H."/>
            <person name="Fang K."/>
            <person name="Wang S."/>
            <person name="He J."/>
            <person name="Zhou D."/>
            <person name="Weng S."/>
            <person name="Chi M."/>
            <person name="Gu Z."/>
            <person name="He J."/>
            <person name="Li F."/>
            <person name="Wang M."/>
        </authorList>
    </citation>
    <scope>NUCLEOTIDE SEQUENCE [LARGE SCALE GENOMIC DNA]</scope>
    <source>
        <strain evidence="2">ZL_2023a</strain>
    </source>
</reference>
<keyword evidence="1" id="KW-0732">Signal</keyword>
<feature type="signal peptide" evidence="1">
    <location>
        <begin position="1"/>
        <end position="20"/>
    </location>
</feature>
<feature type="non-terminal residue" evidence="2">
    <location>
        <position position="1"/>
    </location>
</feature>
<protein>
    <submittedName>
        <fullName evidence="2">Uncharacterized protein</fullName>
    </submittedName>
</protein>